<evidence type="ECO:0000313" key="3">
    <source>
        <dbReference type="Proteomes" id="UP000000466"/>
    </source>
</evidence>
<sequence>MSHQQGRVLGLGGVFFKTADPAGLRAWYKQWLGLPMDEYGACLPVASLPADAYSVVSPFSDSTDYFAPSQQPFMINLVVDDVQACLARLAGSGAQILPETENGEFGHFGWFIDPAGNKIELWQPPVATGA</sequence>
<dbReference type="EMBL" id="CP003746">
    <property type="protein sequence ID" value="AFU97493.1"/>
    <property type="molecule type" value="Genomic_DNA"/>
</dbReference>
<gene>
    <name evidence="2" type="ordered locus">M5M_01320</name>
</gene>
<dbReference type="KEGG" id="saga:M5M_01320"/>
<dbReference type="eggNOG" id="COG0346">
    <property type="taxonomic scope" value="Bacteria"/>
</dbReference>
<dbReference type="InterPro" id="IPR052164">
    <property type="entry name" value="Anthracycline_SecMetBiosynth"/>
</dbReference>
<keyword evidence="3" id="KW-1185">Reference proteome</keyword>
<dbReference type="AlphaFoldDB" id="K4KHP8"/>
<feature type="domain" description="VOC" evidence="1">
    <location>
        <begin position="10"/>
        <end position="124"/>
    </location>
</feature>
<name>K4KHP8_SIMAS</name>
<dbReference type="Pfam" id="PF18029">
    <property type="entry name" value="Glyoxalase_6"/>
    <property type="match status" value="1"/>
</dbReference>
<organism evidence="2 3">
    <name type="scientific">Simiduia agarivorans (strain DSM 21679 / JCM 13881 / BCRC 17597 / SA1)</name>
    <dbReference type="NCBI Taxonomy" id="1117647"/>
    <lineage>
        <taxon>Bacteria</taxon>
        <taxon>Pseudomonadati</taxon>
        <taxon>Pseudomonadota</taxon>
        <taxon>Gammaproteobacteria</taxon>
        <taxon>Cellvibrionales</taxon>
        <taxon>Cellvibrionaceae</taxon>
        <taxon>Simiduia</taxon>
    </lineage>
</organism>
<dbReference type="STRING" id="1117647.M5M_01320"/>
<accession>K4KHP8</accession>
<evidence type="ECO:0000259" key="1">
    <source>
        <dbReference type="PROSITE" id="PS51819"/>
    </source>
</evidence>
<proteinExistence type="predicted"/>
<dbReference type="RefSeq" id="WP_015045666.1">
    <property type="nucleotide sequence ID" value="NC_018868.3"/>
</dbReference>
<reference evidence="2 3" key="1">
    <citation type="journal article" date="2013" name="Genome Announc.">
        <title>Complete genome sequence of Simiduia agarivorans SA1(T), a marine bacterium able to degrade a variety of polysaccharides.</title>
        <authorList>
            <person name="Lin S.Y."/>
            <person name="Shieh W.Y."/>
            <person name="Chen J.S."/>
            <person name="Tang S.L."/>
        </authorList>
    </citation>
    <scope>NUCLEOTIDE SEQUENCE [LARGE SCALE GENOMIC DNA]</scope>
    <source>
        <strain evidence="3">DSM 21679 / JCM 13881 / BCRC 17597 / SA1</strain>
    </source>
</reference>
<dbReference type="Proteomes" id="UP000000466">
    <property type="component" value="Chromosome"/>
</dbReference>
<dbReference type="SUPFAM" id="SSF54593">
    <property type="entry name" value="Glyoxalase/Bleomycin resistance protein/Dihydroxybiphenyl dioxygenase"/>
    <property type="match status" value="1"/>
</dbReference>
<evidence type="ECO:0000313" key="2">
    <source>
        <dbReference type="EMBL" id="AFU97493.1"/>
    </source>
</evidence>
<protein>
    <recommendedName>
        <fullName evidence="1">VOC domain-containing protein</fullName>
    </recommendedName>
</protein>
<dbReference type="PANTHER" id="PTHR33993">
    <property type="entry name" value="GLYOXALASE-RELATED"/>
    <property type="match status" value="1"/>
</dbReference>
<dbReference type="InterPro" id="IPR037523">
    <property type="entry name" value="VOC_core"/>
</dbReference>
<dbReference type="Gene3D" id="3.10.180.10">
    <property type="entry name" value="2,3-Dihydroxybiphenyl 1,2-Dioxygenase, domain 1"/>
    <property type="match status" value="1"/>
</dbReference>
<dbReference type="InterPro" id="IPR041581">
    <property type="entry name" value="Glyoxalase_6"/>
</dbReference>
<dbReference type="PANTHER" id="PTHR33993:SF5">
    <property type="entry name" value="GLYOXALASE"/>
    <property type="match status" value="1"/>
</dbReference>
<dbReference type="OrthoDB" id="9799428at2"/>
<dbReference type="InterPro" id="IPR029068">
    <property type="entry name" value="Glyas_Bleomycin-R_OHBP_Dase"/>
</dbReference>
<dbReference type="PROSITE" id="PS51819">
    <property type="entry name" value="VOC"/>
    <property type="match status" value="1"/>
</dbReference>
<dbReference type="HOGENOM" id="CLU_127639_0_0_6"/>